<feature type="domain" description="Lysine-specific metallo-endopeptidase" evidence="9">
    <location>
        <begin position="221"/>
        <end position="359"/>
    </location>
</feature>
<dbReference type="PANTHER" id="PTHR37016:SF3">
    <property type="entry name" value="NEUTRAL PROTEASE 2-RELATED"/>
    <property type="match status" value="1"/>
</dbReference>
<evidence type="ECO:0000256" key="1">
    <source>
        <dbReference type="ARBA" id="ARBA00001947"/>
    </source>
</evidence>
<dbReference type="GO" id="GO:0046872">
    <property type="term" value="F:metal ion binding"/>
    <property type="evidence" value="ECO:0007669"/>
    <property type="project" value="UniProtKB-KW"/>
</dbReference>
<dbReference type="InterPro" id="IPR024079">
    <property type="entry name" value="MetalloPept_cat_dom_sf"/>
</dbReference>
<evidence type="ECO:0000256" key="2">
    <source>
        <dbReference type="ARBA" id="ARBA00010279"/>
    </source>
</evidence>
<dbReference type="Gene3D" id="2.60.40.2970">
    <property type="match status" value="1"/>
</dbReference>
<dbReference type="InterPro" id="IPR050414">
    <property type="entry name" value="Fungal_M35_metalloproteases"/>
</dbReference>
<keyword evidence="5" id="KW-0378">Hydrolase</keyword>
<keyword evidence="8" id="KW-0732">Signal</keyword>
<comment type="cofactor">
    <cofactor evidence="1">
        <name>Zn(2+)</name>
        <dbReference type="ChEBI" id="CHEBI:29105"/>
    </cofactor>
</comment>
<proteinExistence type="inferred from homology"/>
<name>A0A1R4B728_9VIBR</name>
<feature type="chain" id="PRO_5013385991" description="Lysine-specific metallo-endopeptidase domain-containing protein" evidence="8">
    <location>
        <begin position="23"/>
        <end position="365"/>
    </location>
</feature>
<gene>
    <name evidence="10" type="ORF">VPAL9027_02718</name>
</gene>
<keyword evidence="11" id="KW-1185">Reference proteome</keyword>
<evidence type="ECO:0000259" key="9">
    <source>
        <dbReference type="SMART" id="SM01351"/>
    </source>
</evidence>
<evidence type="ECO:0000313" key="11">
    <source>
        <dbReference type="Proteomes" id="UP000189475"/>
    </source>
</evidence>
<dbReference type="Gene3D" id="3.40.390.10">
    <property type="entry name" value="Collagenase (Catalytic Domain)"/>
    <property type="match status" value="1"/>
</dbReference>
<dbReference type="EMBL" id="FUFT01000005">
    <property type="protein sequence ID" value="SJL84722.1"/>
    <property type="molecule type" value="Genomic_DNA"/>
</dbReference>
<evidence type="ECO:0000256" key="8">
    <source>
        <dbReference type="SAM" id="SignalP"/>
    </source>
</evidence>
<protein>
    <recommendedName>
        <fullName evidence="9">Lysine-specific metallo-endopeptidase domain-containing protein</fullName>
    </recommendedName>
</protein>
<dbReference type="GO" id="GO:0006508">
    <property type="term" value="P:proteolysis"/>
    <property type="evidence" value="ECO:0007669"/>
    <property type="project" value="UniProtKB-KW"/>
</dbReference>
<dbReference type="Proteomes" id="UP000189475">
    <property type="component" value="Unassembled WGS sequence"/>
</dbReference>
<dbReference type="SUPFAM" id="SSF55486">
    <property type="entry name" value="Metalloproteases ('zincins'), catalytic domain"/>
    <property type="match status" value="1"/>
</dbReference>
<dbReference type="RefSeq" id="WP_159439150.1">
    <property type="nucleotide sequence ID" value="NZ_AP024888.1"/>
</dbReference>
<evidence type="ECO:0000313" key="10">
    <source>
        <dbReference type="EMBL" id="SJL84722.1"/>
    </source>
</evidence>
<sequence>MKKRTPIWAAVALALSSSMAYADSALNVNVTPLETSYGENSDVKVKVTITNQSDHNVKVLDWFLATNDKLNSNAFDVSVNGQKVDYTGPIVKRPSPTDADYIPIGAGQTLTQTVDLSAYYDMTAAGNYQVQFDVTALQLIKQPTAAKRAKPQGPQTLSSNDVNFYVAGIDPKFVALAESKVAVNVAPKSGISYVGSCSNSQRASISSAVQAAQNISYDAYNYLLDHYDNGNTSRRYAQWFGAYDGNRFATVTQHFYKITSALIDNTVTADCGCDSQYSNAFAYVYPNQPYHIHLCGAFWNAPTTGTDSKAGTLVHEMSHFTVNGGTDDVAYGQYSARQLAQSNPAQAINNADSHEYFAENTPQLD</sequence>
<evidence type="ECO:0000256" key="4">
    <source>
        <dbReference type="ARBA" id="ARBA00022723"/>
    </source>
</evidence>
<dbReference type="Pfam" id="PF14521">
    <property type="entry name" value="Aspzincin_M35"/>
    <property type="match status" value="1"/>
</dbReference>
<evidence type="ECO:0000256" key="7">
    <source>
        <dbReference type="ARBA" id="ARBA00023049"/>
    </source>
</evidence>
<accession>A0A1R4B728</accession>
<keyword evidence="4" id="KW-0479">Metal-binding</keyword>
<dbReference type="SMART" id="SM01351">
    <property type="entry name" value="Aspzincin_M35"/>
    <property type="match status" value="1"/>
</dbReference>
<dbReference type="OrthoDB" id="7649992at2"/>
<dbReference type="InterPro" id="IPR029463">
    <property type="entry name" value="Lys_MEP"/>
</dbReference>
<evidence type="ECO:0000256" key="3">
    <source>
        <dbReference type="ARBA" id="ARBA00022670"/>
    </source>
</evidence>
<reference evidence="10 11" key="1">
    <citation type="submission" date="2017-02" db="EMBL/GenBank/DDBJ databases">
        <authorList>
            <person name="Peterson S.W."/>
        </authorList>
    </citation>
    <scope>NUCLEOTIDE SEQUENCE [LARGE SCALE GENOMIC DNA]</scope>
    <source>
        <strain evidence="10 11">CECT 9027</strain>
    </source>
</reference>
<dbReference type="PANTHER" id="PTHR37016">
    <property type="match status" value="1"/>
</dbReference>
<organism evidence="10 11">
    <name type="scientific">Vibrio palustris</name>
    <dbReference type="NCBI Taxonomy" id="1918946"/>
    <lineage>
        <taxon>Bacteria</taxon>
        <taxon>Pseudomonadati</taxon>
        <taxon>Pseudomonadota</taxon>
        <taxon>Gammaproteobacteria</taxon>
        <taxon>Vibrionales</taxon>
        <taxon>Vibrionaceae</taxon>
        <taxon>Vibrio</taxon>
    </lineage>
</organism>
<feature type="signal peptide" evidence="8">
    <location>
        <begin position="1"/>
        <end position="22"/>
    </location>
</feature>
<dbReference type="GO" id="GO:0004222">
    <property type="term" value="F:metalloendopeptidase activity"/>
    <property type="evidence" value="ECO:0007669"/>
    <property type="project" value="InterPro"/>
</dbReference>
<dbReference type="STRING" id="1918946.VPAL9027_02718"/>
<keyword evidence="6" id="KW-0862">Zinc</keyword>
<evidence type="ECO:0000256" key="5">
    <source>
        <dbReference type="ARBA" id="ARBA00022801"/>
    </source>
</evidence>
<dbReference type="AlphaFoldDB" id="A0A1R4B728"/>
<comment type="similarity">
    <text evidence="2">Belongs to the peptidase M35 family.</text>
</comment>
<keyword evidence="3" id="KW-0645">Protease</keyword>
<evidence type="ECO:0000256" key="6">
    <source>
        <dbReference type="ARBA" id="ARBA00022833"/>
    </source>
</evidence>
<keyword evidence="7" id="KW-0482">Metalloprotease</keyword>